<dbReference type="PROSITE" id="PS50102">
    <property type="entry name" value="RRM"/>
    <property type="match status" value="1"/>
</dbReference>
<keyword evidence="2" id="KW-0694">RNA-binding</keyword>
<evidence type="ECO:0000256" key="1">
    <source>
        <dbReference type="ARBA" id="ARBA00006265"/>
    </source>
</evidence>
<feature type="region of interest" description="Disordered" evidence="3">
    <location>
        <begin position="379"/>
        <end position="509"/>
    </location>
</feature>
<dbReference type="InterPro" id="IPR000504">
    <property type="entry name" value="RRM_dom"/>
</dbReference>
<dbReference type="InterPro" id="IPR034772">
    <property type="entry name" value="CPSF6/7"/>
</dbReference>
<reference evidence="5" key="1">
    <citation type="submission" date="2019-03" db="EMBL/GenBank/DDBJ databases">
        <title>WGS assembly of Setaria viridis.</title>
        <authorList>
            <person name="Huang P."/>
            <person name="Jenkins J."/>
            <person name="Grimwood J."/>
            <person name="Barry K."/>
            <person name="Healey A."/>
            <person name="Mamidi S."/>
            <person name="Sreedasyam A."/>
            <person name="Shu S."/>
            <person name="Feldman M."/>
            <person name="Wu J."/>
            <person name="Yu Y."/>
            <person name="Chen C."/>
            <person name="Johnson J."/>
            <person name="Rokhsar D."/>
            <person name="Baxter I."/>
            <person name="Schmutz J."/>
            <person name="Brutnell T."/>
            <person name="Kellogg E."/>
        </authorList>
    </citation>
    <scope>NUCLEOTIDE SEQUENCE [LARGE SCALE GENOMIC DNA]</scope>
</reference>
<dbReference type="Gramene" id="TKW04867">
    <property type="protein sequence ID" value="TKW04867"/>
    <property type="gene ID" value="SEVIR_7G138100v2"/>
</dbReference>
<feature type="compositionally biased region" description="Low complexity" evidence="3">
    <location>
        <begin position="382"/>
        <end position="397"/>
    </location>
</feature>
<feature type="compositionally biased region" description="Pro residues" evidence="3">
    <location>
        <begin position="83"/>
        <end position="105"/>
    </location>
</feature>
<name>A0A4U6U3Z5_SETVI</name>
<dbReference type="PANTHER" id="PTHR23204">
    <property type="entry name" value="CLEAVAGE AND POLYADENYLATION SPECIFIC FACTOR"/>
    <property type="match status" value="1"/>
</dbReference>
<dbReference type="SMART" id="SM00360">
    <property type="entry name" value="RRM"/>
    <property type="match status" value="1"/>
</dbReference>
<feature type="region of interest" description="Disordered" evidence="3">
    <location>
        <begin position="1"/>
        <end position="21"/>
    </location>
</feature>
<dbReference type="SUPFAM" id="SSF54928">
    <property type="entry name" value="RNA-binding domain, RBD"/>
    <property type="match status" value="1"/>
</dbReference>
<evidence type="ECO:0000259" key="4">
    <source>
        <dbReference type="PROSITE" id="PS50102"/>
    </source>
</evidence>
<gene>
    <name evidence="5" type="ORF">SEVIR_7G138100v2</name>
</gene>
<protein>
    <recommendedName>
        <fullName evidence="4">RRM domain-containing protein</fullName>
    </recommendedName>
</protein>
<feature type="region of interest" description="Disordered" evidence="3">
    <location>
        <begin position="230"/>
        <end position="279"/>
    </location>
</feature>
<dbReference type="GO" id="GO:0006397">
    <property type="term" value="P:mRNA processing"/>
    <property type="evidence" value="ECO:0007669"/>
    <property type="project" value="UniProtKB-KW"/>
</dbReference>
<dbReference type="InterPro" id="IPR035979">
    <property type="entry name" value="RBD_domain_sf"/>
</dbReference>
<comment type="similarity">
    <text evidence="1">Belongs to the RRM CPSF6/7 family.</text>
</comment>
<accession>A0A4U6U3Z5</accession>
<evidence type="ECO:0000256" key="3">
    <source>
        <dbReference type="SAM" id="MobiDB-lite"/>
    </source>
</evidence>
<dbReference type="EMBL" id="CM016558">
    <property type="protein sequence ID" value="TKW04867.1"/>
    <property type="molecule type" value="Genomic_DNA"/>
</dbReference>
<feature type="compositionally biased region" description="Basic and acidic residues" evidence="3">
    <location>
        <begin position="423"/>
        <end position="498"/>
    </location>
</feature>
<sequence length="509" mass="54876">MDGDDAGGHLAAASASPRAEETIAAVRGDAYAARLPTPSDDDEDCDDLYGDVNVGFLPLLPLSPSPAPTSPPKTPSPGCSIPFPSPSPPPRRAPSPEPEPQPEPATPRHQPPRPPPPPAPPRHHPQRAPPRGGGASSYSSPPRYTALYVSDLQWWTTDAEVEAALPHGAAAALCGLHFYSDKYTGKSRGICRAEFRSAAAAASAAAALHGRAFHGRHCAASLSRPPALHRLGDDSDSCGEVDRAPNPTRGPGTGGRGAGSATTVRGNVGPLLGDRPTLPPPTMSVIPRPSPGPPFGGIMGGVGGYGGFQSTGQYNAGMGTAMVPSPVAPYVNPSFLVAGGMAMRGPGMWHDQGMAGGLWGAQQGWNFRGCQMPWQQLAPPVQHHQGQAHQQYGNGNYRKGRGMKRERPSSRSEHRSIGNVSYPDRRQSDSDGGDLYKEQDREEKGRHRERVLEKEREQERHWNERDRHGGDKRRHQEYTDHADFDRRGRERSRSQSRDDGDDDRPRRRR</sequence>
<dbReference type="InterPro" id="IPR012677">
    <property type="entry name" value="Nucleotide-bd_a/b_plait_sf"/>
</dbReference>
<dbReference type="Gene3D" id="3.30.70.330">
    <property type="match status" value="1"/>
</dbReference>
<dbReference type="Proteomes" id="UP000298652">
    <property type="component" value="Chromosome 7"/>
</dbReference>
<feature type="compositionally biased region" description="Acidic residues" evidence="3">
    <location>
        <begin position="39"/>
        <end position="49"/>
    </location>
</feature>
<feature type="compositionally biased region" description="Basic and acidic residues" evidence="3">
    <location>
        <begin position="403"/>
        <end position="416"/>
    </location>
</feature>
<proteinExistence type="inferred from homology"/>
<evidence type="ECO:0000256" key="2">
    <source>
        <dbReference type="PROSITE-ProRule" id="PRU00176"/>
    </source>
</evidence>
<evidence type="ECO:0000313" key="5">
    <source>
        <dbReference type="EMBL" id="TKW04867.1"/>
    </source>
</evidence>
<feature type="compositionally biased region" description="Pro residues" evidence="3">
    <location>
        <begin position="61"/>
        <end position="75"/>
    </location>
</feature>
<keyword evidence="6" id="KW-1185">Reference proteome</keyword>
<feature type="region of interest" description="Disordered" evidence="3">
    <location>
        <begin position="34"/>
        <end position="139"/>
    </location>
</feature>
<dbReference type="AlphaFoldDB" id="A0A4U6U3Z5"/>
<dbReference type="PRINTS" id="PR01217">
    <property type="entry name" value="PRICHEXTENSN"/>
</dbReference>
<organism evidence="5 6">
    <name type="scientific">Setaria viridis</name>
    <name type="common">Green bristlegrass</name>
    <name type="synonym">Setaria italica subsp. viridis</name>
    <dbReference type="NCBI Taxonomy" id="4556"/>
    <lineage>
        <taxon>Eukaryota</taxon>
        <taxon>Viridiplantae</taxon>
        <taxon>Streptophyta</taxon>
        <taxon>Embryophyta</taxon>
        <taxon>Tracheophyta</taxon>
        <taxon>Spermatophyta</taxon>
        <taxon>Magnoliopsida</taxon>
        <taxon>Liliopsida</taxon>
        <taxon>Poales</taxon>
        <taxon>Poaceae</taxon>
        <taxon>PACMAD clade</taxon>
        <taxon>Panicoideae</taxon>
        <taxon>Panicodae</taxon>
        <taxon>Paniceae</taxon>
        <taxon>Cenchrinae</taxon>
        <taxon>Setaria</taxon>
    </lineage>
</organism>
<evidence type="ECO:0000313" key="6">
    <source>
        <dbReference type="Proteomes" id="UP000298652"/>
    </source>
</evidence>
<dbReference type="GO" id="GO:0003723">
    <property type="term" value="F:RNA binding"/>
    <property type="evidence" value="ECO:0007669"/>
    <property type="project" value="UniProtKB-UniRule"/>
</dbReference>
<feature type="domain" description="RRM" evidence="4">
    <location>
        <begin position="145"/>
        <end position="225"/>
    </location>
</feature>
<dbReference type="OMA" id="GRHCVAS"/>
<dbReference type="GO" id="GO:0005634">
    <property type="term" value="C:nucleus"/>
    <property type="evidence" value="ECO:0007669"/>
    <property type="project" value="UniProtKB-SubCell"/>
</dbReference>